<gene>
    <name evidence="2" type="ORF">SAMEA104719789_01032</name>
</gene>
<evidence type="ECO:0000256" key="1">
    <source>
        <dbReference type="SAM" id="Coils"/>
    </source>
</evidence>
<dbReference type="Gene3D" id="3.30.1310.10">
    <property type="entry name" value="Nucleoid-associated protein YbaB-like domain"/>
    <property type="match status" value="1"/>
</dbReference>
<evidence type="ECO:0000313" key="2">
    <source>
        <dbReference type="EMBL" id="SZD72917.1"/>
    </source>
</evidence>
<keyword evidence="2" id="KW-0238">DNA-binding</keyword>
<keyword evidence="1" id="KW-0175">Coiled coil</keyword>
<evidence type="ECO:0000313" key="3">
    <source>
        <dbReference type="Proteomes" id="UP000262142"/>
    </source>
</evidence>
<dbReference type="RefSeq" id="WP_221407273.1">
    <property type="nucleotide sequence ID" value="NZ_OX579588.1"/>
</dbReference>
<dbReference type="Pfam" id="PF02575">
    <property type="entry name" value="YbaB_DNA_bd"/>
    <property type="match status" value="1"/>
</dbReference>
<protein>
    <submittedName>
        <fullName evidence="2">DNA-binding protein, YbaB/EbfC family</fullName>
    </submittedName>
</protein>
<feature type="coiled-coil region" evidence="1">
    <location>
        <begin position="3"/>
        <end position="30"/>
    </location>
</feature>
<sequence>MDMMKMLGQLQESQQRVETLKKKLSQETIEEKTGDQLLSVEVYKNGRLKNIQIDDELLEDKEQLIDYIILTLNKALEKAQKDFDNQVEAEARKGLPSIPGMGF</sequence>
<organism evidence="2 3">
    <name type="scientific">Candidatus Ornithobacterium hominis</name>
    <dbReference type="NCBI Taxonomy" id="2497989"/>
    <lineage>
        <taxon>Bacteria</taxon>
        <taxon>Pseudomonadati</taxon>
        <taxon>Bacteroidota</taxon>
        <taxon>Flavobacteriia</taxon>
        <taxon>Flavobacteriales</taxon>
        <taxon>Weeksellaceae</taxon>
        <taxon>Ornithobacterium</taxon>
    </lineage>
</organism>
<proteinExistence type="predicted"/>
<dbReference type="EMBL" id="UNSC01000004">
    <property type="protein sequence ID" value="SZD72917.1"/>
    <property type="molecule type" value="Genomic_DNA"/>
</dbReference>
<keyword evidence="3" id="KW-1185">Reference proteome</keyword>
<dbReference type="InterPro" id="IPR036894">
    <property type="entry name" value="YbaB-like_sf"/>
</dbReference>
<dbReference type="GO" id="GO:0003677">
    <property type="term" value="F:DNA binding"/>
    <property type="evidence" value="ECO:0007669"/>
    <property type="project" value="UniProtKB-KW"/>
</dbReference>
<dbReference type="PIRSF" id="PIRSF004555">
    <property type="entry name" value="UCP004555"/>
    <property type="match status" value="1"/>
</dbReference>
<reference evidence="2 3" key="1">
    <citation type="submission" date="2018-09" db="EMBL/GenBank/DDBJ databases">
        <authorList>
            <consortium name="Pathogen Informatics"/>
        </authorList>
    </citation>
    <scope>NUCLEOTIDE SEQUENCE [LARGE SCALE GENOMIC DNA]</scope>
    <source>
        <strain evidence="2 3">OH-22767</strain>
    </source>
</reference>
<dbReference type="AlphaFoldDB" id="A0A383TZY4"/>
<dbReference type="NCBIfam" id="TIGR00103">
    <property type="entry name" value="DNA_YbaB_EbfC"/>
    <property type="match status" value="1"/>
</dbReference>
<dbReference type="SUPFAM" id="SSF82607">
    <property type="entry name" value="YbaB-like"/>
    <property type="match status" value="1"/>
</dbReference>
<name>A0A383TZY4_9FLAO</name>
<accession>A0A383TZY4</accession>
<dbReference type="Proteomes" id="UP000262142">
    <property type="component" value="Unassembled WGS sequence"/>
</dbReference>
<dbReference type="InterPro" id="IPR004401">
    <property type="entry name" value="YbaB/EbfC"/>
</dbReference>